<accession>A0A8I0KGZ7</accession>
<dbReference type="Pfam" id="PF04024">
    <property type="entry name" value="PspC"/>
    <property type="match status" value="1"/>
</dbReference>
<feature type="domain" description="Phage shock protein PspC N-terminal" evidence="7">
    <location>
        <begin position="8"/>
        <end position="66"/>
    </location>
</feature>
<evidence type="ECO:0000259" key="7">
    <source>
        <dbReference type="Pfam" id="PF04024"/>
    </source>
</evidence>
<keyword evidence="4 6" id="KW-1133">Transmembrane helix</keyword>
<reference evidence="9 10" key="1">
    <citation type="submission" date="2020-07" db="EMBL/GenBank/DDBJ databases">
        <title>Sequencing the genomes of 1000 actinobacteria strains.</title>
        <authorList>
            <person name="Klenk H.-P."/>
        </authorList>
    </citation>
    <scope>NUCLEOTIDE SEQUENCE [LARGE SCALE GENOMIC DNA]</scope>
    <source>
        <strain evidence="9 10">DSM 19087</strain>
    </source>
</reference>
<dbReference type="EMBL" id="JACWMT010000001">
    <property type="protein sequence ID" value="MBD1270276.1"/>
    <property type="molecule type" value="Genomic_DNA"/>
</dbReference>
<evidence type="ECO:0000256" key="3">
    <source>
        <dbReference type="ARBA" id="ARBA00022692"/>
    </source>
</evidence>
<keyword evidence="2" id="KW-1003">Cell membrane</keyword>
<dbReference type="Proteomes" id="UP000659061">
    <property type="component" value="Unassembled WGS sequence"/>
</dbReference>
<comment type="caution">
    <text evidence="8">The sequence shown here is derived from an EMBL/GenBank/DDBJ whole genome shotgun (WGS) entry which is preliminary data.</text>
</comment>
<dbReference type="PANTHER" id="PTHR33885:SF3">
    <property type="entry name" value="PHAGE SHOCK PROTEIN C"/>
    <property type="match status" value="1"/>
</dbReference>
<dbReference type="EMBL" id="JACBZN010000001">
    <property type="protein sequence ID" value="NYI39066.1"/>
    <property type="molecule type" value="Genomic_DNA"/>
</dbReference>
<evidence type="ECO:0000256" key="2">
    <source>
        <dbReference type="ARBA" id="ARBA00022475"/>
    </source>
</evidence>
<sequence>MNPNQGPKKLARSTTDKWLGGVCGGLAEYTGVDATLIRIITIVLVVVGVGTTLLVYLAAWLLMPQAQAPDVWGPPTTDGPSAPPPPSV</sequence>
<evidence type="ECO:0000256" key="6">
    <source>
        <dbReference type="SAM" id="Phobius"/>
    </source>
</evidence>
<dbReference type="GO" id="GO:0005886">
    <property type="term" value="C:plasma membrane"/>
    <property type="evidence" value="ECO:0007669"/>
    <property type="project" value="UniProtKB-SubCell"/>
</dbReference>
<evidence type="ECO:0000256" key="1">
    <source>
        <dbReference type="ARBA" id="ARBA00004162"/>
    </source>
</evidence>
<dbReference type="RefSeq" id="WP_179426328.1">
    <property type="nucleotide sequence ID" value="NZ_BAAAMP010000002.1"/>
</dbReference>
<evidence type="ECO:0000313" key="8">
    <source>
        <dbReference type="EMBL" id="MBD1270276.1"/>
    </source>
</evidence>
<keyword evidence="10" id="KW-1185">Reference proteome</keyword>
<reference evidence="8" key="2">
    <citation type="submission" date="2020-09" db="EMBL/GenBank/DDBJ databases">
        <title>Novel species in genus Aeromicrobium.</title>
        <authorList>
            <person name="Zhang G."/>
        </authorList>
    </citation>
    <scope>NUCLEOTIDE SEQUENCE</scope>
    <source>
        <strain evidence="8">SSW1-57</strain>
    </source>
</reference>
<proteinExistence type="predicted"/>
<name>A0A8I0KGZ7_9ACTN</name>
<dbReference type="InterPro" id="IPR007168">
    <property type="entry name" value="Phageshock_PspC_N"/>
</dbReference>
<organism evidence="8 11">
    <name type="scientific">Aeromicrobium tamlense</name>
    <dbReference type="NCBI Taxonomy" id="375541"/>
    <lineage>
        <taxon>Bacteria</taxon>
        <taxon>Bacillati</taxon>
        <taxon>Actinomycetota</taxon>
        <taxon>Actinomycetes</taxon>
        <taxon>Propionibacteriales</taxon>
        <taxon>Nocardioidaceae</taxon>
        <taxon>Aeromicrobium</taxon>
    </lineage>
</organism>
<evidence type="ECO:0000256" key="4">
    <source>
        <dbReference type="ARBA" id="ARBA00022989"/>
    </source>
</evidence>
<feature type="transmembrane region" description="Helical" evidence="6">
    <location>
        <begin position="36"/>
        <end position="62"/>
    </location>
</feature>
<gene>
    <name evidence="9" type="ORF">BJ975_002441</name>
    <name evidence="8" type="ORF">IDH50_08545</name>
</gene>
<evidence type="ECO:0000313" key="11">
    <source>
        <dbReference type="Proteomes" id="UP000659061"/>
    </source>
</evidence>
<dbReference type="InterPro" id="IPR052027">
    <property type="entry name" value="PspC"/>
</dbReference>
<protein>
    <submittedName>
        <fullName evidence="9">Phage shock protein PspC (Stress-responsive transcriptional regulator)</fullName>
    </submittedName>
    <submittedName>
        <fullName evidence="8">PspC domain-containing protein</fullName>
    </submittedName>
</protein>
<keyword evidence="5 6" id="KW-0472">Membrane</keyword>
<evidence type="ECO:0000313" key="9">
    <source>
        <dbReference type="EMBL" id="NYI39066.1"/>
    </source>
</evidence>
<keyword evidence="3 6" id="KW-0812">Transmembrane</keyword>
<dbReference type="PANTHER" id="PTHR33885">
    <property type="entry name" value="PHAGE SHOCK PROTEIN C"/>
    <property type="match status" value="1"/>
</dbReference>
<evidence type="ECO:0000256" key="5">
    <source>
        <dbReference type="ARBA" id="ARBA00023136"/>
    </source>
</evidence>
<evidence type="ECO:0000313" key="10">
    <source>
        <dbReference type="Proteomes" id="UP000587211"/>
    </source>
</evidence>
<comment type="subcellular location">
    <subcellularLocation>
        <location evidence="1">Cell membrane</location>
        <topology evidence="1">Single-pass membrane protein</topology>
    </subcellularLocation>
</comment>
<dbReference type="Proteomes" id="UP000587211">
    <property type="component" value="Unassembled WGS sequence"/>
</dbReference>
<dbReference type="AlphaFoldDB" id="A0A8I0KGZ7"/>